<dbReference type="InterPro" id="IPR029058">
    <property type="entry name" value="AB_hydrolase_fold"/>
</dbReference>
<protein>
    <submittedName>
        <fullName evidence="2">Uncharacterized protein</fullName>
    </submittedName>
</protein>
<dbReference type="Gene3D" id="6.10.250.940">
    <property type="match status" value="1"/>
</dbReference>
<dbReference type="Proteomes" id="UP001318860">
    <property type="component" value="Unassembled WGS sequence"/>
</dbReference>
<comment type="caution">
    <text evidence="2">The sequence shown here is derived from an EMBL/GenBank/DDBJ whole genome shotgun (WGS) entry which is preliminary data.</text>
</comment>
<gene>
    <name evidence="2" type="ORF">DH2020_045288</name>
</gene>
<dbReference type="Pfam" id="PF00450">
    <property type="entry name" value="Peptidase_S10"/>
    <property type="match status" value="1"/>
</dbReference>
<evidence type="ECO:0000313" key="2">
    <source>
        <dbReference type="EMBL" id="KAK6120978.1"/>
    </source>
</evidence>
<dbReference type="InterPro" id="IPR001563">
    <property type="entry name" value="Peptidase_S10"/>
</dbReference>
<organism evidence="2 3">
    <name type="scientific">Rehmannia glutinosa</name>
    <name type="common">Chinese foxglove</name>
    <dbReference type="NCBI Taxonomy" id="99300"/>
    <lineage>
        <taxon>Eukaryota</taxon>
        <taxon>Viridiplantae</taxon>
        <taxon>Streptophyta</taxon>
        <taxon>Embryophyta</taxon>
        <taxon>Tracheophyta</taxon>
        <taxon>Spermatophyta</taxon>
        <taxon>Magnoliopsida</taxon>
        <taxon>eudicotyledons</taxon>
        <taxon>Gunneridae</taxon>
        <taxon>Pentapetalae</taxon>
        <taxon>asterids</taxon>
        <taxon>lamiids</taxon>
        <taxon>Lamiales</taxon>
        <taxon>Orobanchaceae</taxon>
        <taxon>Rehmannieae</taxon>
        <taxon>Rehmannia</taxon>
    </lineage>
</organism>
<accession>A0ABR0UFB3</accession>
<name>A0ABR0UFB3_REHGL</name>
<evidence type="ECO:0000313" key="3">
    <source>
        <dbReference type="Proteomes" id="UP001318860"/>
    </source>
</evidence>
<keyword evidence="3" id="KW-1185">Reference proteome</keyword>
<proteinExistence type="inferred from homology"/>
<reference evidence="2 3" key="1">
    <citation type="journal article" date="2021" name="Comput. Struct. Biotechnol. J.">
        <title>De novo genome assembly of the potent medicinal plant Rehmannia glutinosa using nanopore technology.</title>
        <authorList>
            <person name="Ma L."/>
            <person name="Dong C."/>
            <person name="Song C."/>
            <person name="Wang X."/>
            <person name="Zheng X."/>
            <person name="Niu Y."/>
            <person name="Chen S."/>
            <person name="Feng W."/>
        </authorList>
    </citation>
    <scope>NUCLEOTIDE SEQUENCE [LARGE SCALE GENOMIC DNA]</scope>
    <source>
        <strain evidence="2">DH-2019</strain>
    </source>
</reference>
<sequence>MEVEVQSSGRIHQGTTTRRKTSVDYVVEDVTTTLSSSPVYVQCQDGLKKADTIKKLPGQPHVEFDQYSGYVTISGFDPCSEGYVHAYLNTPKVQKALHANVTGTPGPWAGCSDIVHWQDSPDTVLPLIKELMATGIRVWIYR</sequence>
<evidence type="ECO:0000256" key="1">
    <source>
        <dbReference type="ARBA" id="ARBA00009431"/>
    </source>
</evidence>
<dbReference type="SUPFAM" id="SSF53474">
    <property type="entry name" value="alpha/beta-Hydrolases"/>
    <property type="match status" value="1"/>
</dbReference>
<dbReference type="EMBL" id="JABTTQ020002954">
    <property type="protein sequence ID" value="KAK6120978.1"/>
    <property type="molecule type" value="Genomic_DNA"/>
</dbReference>
<comment type="similarity">
    <text evidence="1">Belongs to the peptidase S10 family.</text>
</comment>